<sequence>MNVFFLYSNDVLRRTYRKPTEACHSQCVEGQVQIGSESPMFSGVFRIMDWARSLTCLFYFGGSCVVLSVNIWTINMLLSPPFFKKTTTNFIGLYAYVTGFKSTPTFLASLETH</sequence>
<evidence type="ECO:0000313" key="3">
    <source>
        <dbReference type="Proteomes" id="UP001054837"/>
    </source>
</evidence>
<reference evidence="2 3" key="1">
    <citation type="submission" date="2021-06" db="EMBL/GenBank/DDBJ databases">
        <title>Caerostris darwini draft genome.</title>
        <authorList>
            <person name="Kono N."/>
            <person name="Arakawa K."/>
        </authorList>
    </citation>
    <scope>NUCLEOTIDE SEQUENCE [LARGE SCALE GENOMIC DNA]</scope>
</reference>
<keyword evidence="1" id="KW-0472">Membrane</keyword>
<gene>
    <name evidence="2" type="ORF">CDAR_536211</name>
</gene>
<organism evidence="2 3">
    <name type="scientific">Caerostris darwini</name>
    <dbReference type="NCBI Taxonomy" id="1538125"/>
    <lineage>
        <taxon>Eukaryota</taxon>
        <taxon>Metazoa</taxon>
        <taxon>Ecdysozoa</taxon>
        <taxon>Arthropoda</taxon>
        <taxon>Chelicerata</taxon>
        <taxon>Arachnida</taxon>
        <taxon>Araneae</taxon>
        <taxon>Araneomorphae</taxon>
        <taxon>Entelegynae</taxon>
        <taxon>Araneoidea</taxon>
        <taxon>Araneidae</taxon>
        <taxon>Caerostris</taxon>
    </lineage>
</organism>
<accession>A0AAV4V6Z4</accession>
<dbReference type="AlphaFoldDB" id="A0AAV4V6Z4"/>
<comment type="caution">
    <text evidence="2">The sequence shown here is derived from an EMBL/GenBank/DDBJ whole genome shotgun (WGS) entry which is preliminary data.</text>
</comment>
<dbReference type="EMBL" id="BPLQ01012464">
    <property type="protein sequence ID" value="GIY65735.1"/>
    <property type="molecule type" value="Genomic_DNA"/>
</dbReference>
<keyword evidence="3" id="KW-1185">Reference proteome</keyword>
<keyword evidence="1" id="KW-1133">Transmembrane helix</keyword>
<protein>
    <submittedName>
        <fullName evidence="2">Uncharacterized protein</fullName>
    </submittedName>
</protein>
<evidence type="ECO:0000256" key="1">
    <source>
        <dbReference type="SAM" id="Phobius"/>
    </source>
</evidence>
<name>A0AAV4V6Z4_9ARAC</name>
<evidence type="ECO:0000313" key="2">
    <source>
        <dbReference type="EMBL" id="GIY65735.1"/>
    </source>
</evidence>
<keyword evidence="1" id="KW-0812">Transmembrane</keyword>
<proteinExistence type="predicted"/>
<dbReference type="Proteomes" id="UP001054837">
    <property type="component" value="Unassembled WGS sequence"/>
</dbReference>
<feature type="transmembrane region" description="Helical" evidence="1">
    <location>
        <begin position="57"/>
        <end position="78"/>
    </location>
</feature>